<dbReference type="PIRSF" id="PIRSF000005">
    <property type="entry name" value="Cytochrome_c4"/>
    <property type="match status" value="1"/>
</dbReference>
<reference evidence="12 15" key="2">
    <citation type="submission" date="2020-12" db="EMBL/GenBank/DDBJ databases">
        <title>FDA dAtabase for Regulatory Grade micrObial Sequences (FDA-ARGOS): Supporting development and validation of Infectious Disease Dx tests.</title>
        <authorList>
            <person name="Sproer C."/>
            <person name="Gronow S."/>
            <person name="Severitt S."/>
            <person name="Schroder I."/>
            <person name="Tallon L."/>
            <person name="Sadzewicz L."/>
            <person name="Zhao X."/>
            <person name="Boylan J."/>
            <person name="Ott S."/>
            <person name="Bowen H."/>
            <person name="Vavikolanu K."/>
            <person name="Mehta A."/>
            <person name="Aluvathingal J."/>
            <person name="Nadendla S."/>
            <person name="Lowell S."/>
            <person name="Myers T."/>
            <person name="Yan Y."/>
            <person name="Sichtig H."/>
        </authorList>
    </citation>
    <scope>NUCLEOTIDE SEQUENCE [LARGE SCALE GENOMIC DNA]</scope>
    <source>
        <strain evidence="12 15">FDAARGOS_890</strain>
    </source>
</reference>
<evidence type="ECO:0000256" key="8">
    <source>
        <dbReference type="PIRSR" id="PIRSR000005-1"/>
    </source>
</evidence>
<keyword evidence="7 9" id="KW-0408">Iron</keyword>
<dbReference type="GO" id="GO:0009055">
    <property type="term" value="F:electron transfer activity"/>
    <property type="evidence" value="ECO:0007669"/>
    <property type="project" value="InterPro"/>
</dbReference>
<keyword evidence="2" id="KW-0813">Transport</keyword>
<dbReference type="Proteomes" id="UP000595064">
    <property type="component" value="Chromosome"/>
</dbReference>
<evidence type="ECO:0000256" key="2">
    <source>
        <dbReference type="ARBA" id="ARBA00022448"/>
    </source>
</evidence>
<name>A0A1H3RKW6_9BURK</name>
<dbReference type="GeneID" id="94694596"/>
<keyword evidence="3 8" id="KW-0349">Heme</keyword>
<feature type="binding site" description="axial binding residue" evidence="9">
    <location>
        <position position="86"/>
    </location>
    <ligand>
        <name>heme c</name>
        <dbReference type="ChEBI" id="CHEBI:61717"/>
        <label>1</label>
    </ligand>
    <ligandPart>
        <name>Fe</name>
        <dbReference type="ChEBI" id="CHEBI:18248"/>
    </ligandPart>
</feature>
<evidence type="ECO:0000313" key="13">
    <source>
        <dbReference type="EMBL" id="SDZ26394.1"/>
    </source>
</evidence>
<comment type="subcellular location">
    <subcellularLocation>
        <location evidence="1">Periplasm</location>
    </subcellularLocation>
</comment>
<comment type="PTM">
    <text evidence="8">Binds 2 heme c groups covalently per subunit.</text>
</comment>
<dbReference type="GO" id="GO:0042597">
    <property type="term" value="C:periplasmic space"/>
    <property type="evidence" value="ECO:0007669"/>
    <property type="project" value="UniProtKB-SubCell"/>
</dbReference>
<dbReference type="Pfam" id="PF00034">
    <property type="entry name" value="Cytochrom_C"/>
    <property type="match status" value="2"/>
</dbReference>
<dbReference type="GO" id="GO:0005506">
    <property type="term" value="F:iron ion binding"/>
    <property type="evidence" value="ECO:0007669"/>
    <property type="project" value="InterPro"/>
</dbReference>
<feature type="chain" id="PRO_5044558522" evidence="10">
    <location>
        <begin position="23"/>
        <end position="224"/>
    </location>
</feature>
<evidence type="ECO:0000256" key="10">
    <source>
        <dbReference type="SAM" id="SignalP"/>
    </source>
</evidence>
<feature type="signal peptide" evidence="10">
    <location>
        <begin position="1"/>
        <end position="22"/>
    </location>
</feature>
<evidence type="ECO:0000256" key="3">
    <source>
        <dbReference type="ARBA" id="ARBA00022617"/>
    </source>
</evidence>
<dbReference type="EMBL" id="FNPE01000016">
    <property type="protein sequence ID" value="SDZ26394.1"/>
    <property type="molecule type" value="Genomic_DNA"/>
</dbReference>
<evidence type="ECO:0000313" key="14">
    <source>
        <dbReference type="Proteomes" id="UP000183417"/>
    </source>
</evidence>
<feature type="binding site" description="covalent" evidence="8">
    <location>
        <position position="134"/>
    </location>
    <ligand>
        <name>heme c</name>
        <dbReference type="ChEBI" id="CHEBI:61717"/>
        <label>2</label>
    </ligand>
</feature>
<feature type="binding site" description="axial binding residue" evidence="9">
    <location>
        <position position="138"/>
    </location>
    <ligand>
        <name>heme c</name>
        <dbReference type="ChEBI" id="CHEBI:61717"/>
        <label>2</label>
    </ligand>
    <ligandPart>
        <name>Fe</name>
        <dbReference type="ChEBI" id="CHEBI:18248"/>
    </ligandPart>
</feature>
<evidence type="ECO:0000256" key="9">
    <source>
        <dbReference type="PIRSR" id="PIRSR000005-2"/>
    </source>
</evidence>
<feature type="binding site" description="axial binding residue" evidence="9">
    <location>
        <position position="43"/>
    </location>
    <ligand>
        <name>heme c</name>
        <dbReference type="ChEBI" id="CHEBI:61717"/>
        <label>1</label>
    </ligand>
    <ligandPart>
        <name>Fe</name>
        <dbReference type="ChEBI" id="CHEBI:18248"/>
    </ligandPart>
</feature>
<keyword evidence="5" id="KW-0574">Periplasm</keyword>
<accession>A0A1H3RKW6</accession>
<dbReference type="KEGG" id="dla:I6G47_15955"/>
<keyword evidence="4 9" id="KW-0479">Metal-binding</keyword>
<dbReference type="Proteomes" id="UP000183417">
    <property type="component" value="Unassembled WGS sequence"/>
</dbReference>
<dbReference type="Gene3D" id="1.10.760.10">
    <property type="entry name" value="Cytochrome c-like domain"/>
    <property type="match status" value="2"/>
</dbReference>
<evidence type="ECO:0000259" key="11">
    <source>
        <dbReference type="PROSITE" id="PS51007"/>
    </source>
</evidence>
<dbReference type="InterPro" id="IPR036909">
    <property type="entry name" value="Cyt_c-like_dom_sf"/>
</dbReference>
<feature type="binding site" description="covalent" evidence="8">
    <location>
        <position position="42"/>
    </location>
    <ligand>
        <name>heme c</name>
        <dbReference type="ChEBI" id="CHEBI:61717"/>
        <label>1</label>
    </ligand>
</feature>
<protein>
    <submittedName>
        <fullName evidence="12">Cytochrome c4</fullName>
    </submittedName>
    <submittedName>
        <fullName evidence="13">Cytochrome c553</fullName>
    </submittedName>
</protein>
<feature type="binding site" description="axial binding residue" evidence="9">
    <location>
        <position position="183"/>
    </location>
    <ligand>
        <name>heme c</name>
        <dbReference type="ChEBI" id="CHEBI:61717"/>
        <label>2</label>
    </ligand>
    <ligandPart>
        <name>Fe</name>
        <dbReference type="ChEBI" id="CHEBI:18248"/>
    </ligandPart>
</feature>
<evidence type="ECO:0000256" key="7">
    <source>
        <dbReference type="ARBA" id="ARBA00023004"/>
    </source>
</evidence>
<dbReference type="EMBL" id="CP065748">
    <property type="protein sequence ID" value="QPS84461.1"/>
    <property type="molecule type" value="Genomic_DNA"/>
</dbReference>
<dbReference type="PANTHER" id="PTHR33751">
    <property type="entry name" value="CBB3-TYPE CYTOCHROME C OXIDASE SUBUNIT FIXP"/>
    <property type="match status" value="1"/>
</dbReference>
<keyword evidence="15" id="KW-1185">Reference proteome</keyword>
<dbReference type="PROSITE" id="PS51007">
    <property type="entry name" value="CYTC"/>
    <property type="match status" value="2"/>
</dbReference>
<keyword evidence="6" id="KW-0249">Electron transport</keyword>
<dbReference type="InterPro" id="IPR009056">
    <property type="entry name" value="Cyt_c-like_dom"/>
</dbReference>
<keyword evidence="10" id="KW-0732">Signal</keyword>
<dbReference type="InterPro" id="IPR050597">
    <property type="entry name" value="Cytochrome_c_Oxidase_Subunit"/>
</dbReference>
<evidence type="ECO:0000256" key="1">
    <source>
        <dbReference type="ARBA" id="ARBA00004418"/>
    </source>
</evidence>
<organism evidence="13 14">
    <name type="scientific">Delftia lacustris</name>
    <dbReference type="NCBI Taxonomy" id="558537"/>
    <lineage>
        <taxon>Bacteria</taxon>
        <taxon>Pseudomonadati</taxon>
        <taxon>Pseudomonadota</taxon>
        <taxon>Betaproteobacteria</taxon>
        <taxon>Burkholderiales</taxon>
        <taxon>Comamonadaceae</taxon>
        <taxon>Delftia</taxon>
    </lineage>
</organism>
<evidence type="ECO:0000256" key="4">
    <source>
        <dbReference type="ARBA" id="ARBA00022723"/>
    </source>
</evidence>
<evidence type="ECO:0000256" key="6">
    <source>
        <dbReference type="ARBA" id="ARBA00022982"/>
    </source>
</evidence>
<evidence type="ECO:0000256" key="5">
    <source>
        <dbReference type="ARBA" id="ARBA00022764"/>
    </source>
</evidence>
<evidence type="ECO:0000313" key="15">
    <source>
        <dbReference type="Proteomes" id="UP000595064"/>
    </source>
</evidence>
<proteinExistence type="predicted"/>
<feature type="binding site" description="covalent" evidence="8">
    <location>
        <position position="137"/>
    </location>
    <ligand>
        <name>heme c</name>
        <dbReference type="ChEBI" id="CHEBI:61717"/>
        <label>2</label>
    </ligand>
</feature>
<dbReference type="AlphaFoldDB" id="A0A1H3RKW6"/>
<feature type="domain" description="Cytochrome c" evidence="11">
    <location>
        <begin position="27"/>
        <end position="109"/>
    </location>
</feature>
<dbReference type="InterPro" id="IPR024167">
    <property type="entry name" value="Cytochrome_c4-like"/>
</dbReference>
<dbReference type="SUPFAM" id="SSF46626">
    <property type="entry name" value="Cytochrome c"/>
    <property type="match status" value="2"/>
</dbReference>
<sequence length="224" mass="23741">MIKTLTTVLALAVASVTSVAQAQQSKGDAKAGEGKIAMCIGCHGIQGYQASFPEVYKVPKISGQGAPYIVAALQAYQKGERKHPTMRGIADPLTEQDMADVAAYYAEHGVAKAADAKVREPSTQVAALLQKGACVSCHGQGFSKPIDPSYPKVAGQYADYLYSALKSYKTEGNPHIGRSNGVMAGIAKQFTNSELKALANYIGSLDGELQTLPQPHFRLGHKSQ</sequence>
<dbReference type="PANTHER" id="PTHR33751:SF9">
    <property type="entry name" value="CYTOCHROME C4"/>
    <property type="match status" value="1"/>
</dbReference>
<dbReference type="RefSeq" id="WP_016450129.1">
    <property type="nucleotide sequence ID" value="NZ_AP025556.1"/>
</dbReference>
<gene>
    <name evidence="12" type="ORF">I6G47_15955</name>
    <name evidence="13" type="ORF">SAMN05421547_1167</name>
</gene>
<evidence type="ECO:0000313" key="12">
    <source>
        <dbReference type="EMBL" id="QPS84461.1"/>
    </source>
</evidence>
<reference evidence="13 14" key="1">
    <citation type="submission" date="2016-10" db="EMBL/GenBank/DDBJ databases">
        <authorList>
            <person name="de Groot N.N."/>
        </authorList>
    </citation>
    <scope>NUCLEOTIDE SEQUENCE [LARGE SCALE GENOMIC DNA]</scope>
    <source>
        <strain evidence="13 14">LMG 24775</strain>
    </source>
</reference>
<dbReference type="GO" id="GO:0020037">
    <property type="term" value="F:heme binding"/>
    <property type="evidence" value="ECO:0007669"/>
    <property type="project" value="InterPro"/>
</dbReference>
<feature type="domain" description="Cytochrome c" evidence="11">
    <location>
        <begin position="120"/>
        <end position="206"/>
    </location>
</feature>
<feature type="binding site" description="covalent" evidence="8">
    <location>
        <position position="39"/>
    </location>
    <ligand>
        <name>heme c</name>
        <dbReference type="ChEBI" id="CHEBI:61717"/>
        <label>1</label>
    </ligand>
</feature>